<dbReference type="AlphaFoldDB" id="A0A7J9BHQ7"/>
<proteinExistence type="predicted"/>
<dbReference type="Pfam" id="PF13975">
    <property type="entry name" value="gag-asp_proteas"/>
    <property type="match status" value="1"/>
</dbReference>
<evidence type="ECO:0000313" key="2">
    <source>
        <dbReference type="EMBL" id="MBA0735700.1"/>
    </source>
</evidence>
<sequence length="224" mass="24937">MISTIKKKDELKEEAKPIERKTSRVNSMVLIPKKRNGKEGLIFVDINIAGQKRSALIDMRASDLFILEKAAKKLGLSIKKSNKKIKTVNSEETSTVGLVCNVELQIGEWKGNEDFEVIQLDDYDYVLGLNFLDKIQTVLFPWADQIHIVTSLLSKIVVPVHRDMKVGTKVFSSIQLVEDVSYGININSIEQNATKAPSKKGPFKVLKQGGRGTVGGTKPRCKNP</sequence>
<keyword evidence="3" id="KW-1185">Reference proteome</keyword>
<dbReference type="PANTHER" id="PTHR12917">
    <property type="entry name" value="ASPARTYL PROTEASE DDI-RELATED"/>
    <property type="match status" value="1"/>
</dbReference>
<protein>
    <recommendedName>
        <fullName evidence="4">Aspartic peptidase DDI1-type domain-containing protein</fullName>
    </recommendedName>
</protein>
<dbReference type="OrthoDB" id="1001751at2759"/>
<dbReference type="InterPro" id="IPR021109">
    <property type="entry name" value="Peptidase_aspartic_dom_sf"/>
</dbReference>
<dbReference type="EMBL" id="JABEZY010000003">
    <property type="protein sequence ID" value="MBA0735700.1"/>
    <property type="molecule type" value="Genomic_DNA"/>
</dbReference>
<comment type="caution">
    <text evidence="2">The sequence shown here is derived from an EMBL/GenBank/DDBJ whole genome shotgun (WGS) entry which is preliminary data.</text>
</comment>
<name>A0A7J9BHQ7_GOSGO</name>
<dbReference type="SUPFAM" id="SSF50630">
    <property type="entry name" value="Acid proteases"/>
    <property type="match status" value="1"/>
</dbReference>
<dbReference type="Proteomes" id="UP000593579">
    <property type="component" value="Unassembled WGS sequence"/>
</dbReference>
<accession>A0A7J9BHQ7</accession>
<evidence type="ECO:0000256" key="1">
    <source>
        <dbReference type="SAM" id="MobiDB-lite"/>
    </source>
</evidence>
<feature type="region of interest" description="Disordered" evidence="1">
    <location>
        <begin position="195"/>
        <end position="224"/>
    </location>
</feature>
<organism evidence="2 3">
    <name type="scientific">Gossypium gossypioides</name>
    <name type="common">Mexican cotton</name>
    <name type="synonym">Selera gossypioides</name>
    <dbReference type="NCBI Taxonomy" id="34282"/>
    <lineage>
        <taxon>Eukaryota</taxon>
        <taxon>Viridiplantae</taxon>
        <taxon>Streptophyta</taxon>
        <taxon>Embryophyta</taxon>
        <taxon>Tracheophyta</taxon>
        <taxon>Spermatophyta</taxon>
        <taxon>Magnoliopsida</taxon>
        <taxon>eudicotyledons</taxon>
        <taxon>Gunneridae</taxon>
        <taxon>Pentapetalae</taxon>
        <taxon>rosids</taxon>
        <taxon>malvids</taxon>
        <taxon>Malvales</taxon>
        <taxon>Malvaceae</taxon>
        <taxon>Malvoideae</taxon>
        <taxon>Gossypium</taxon>
    </lineage>
</organism>
<evidence type="ECO:0008006" key="4">
    <source>
        <dbReference type="Google" id="ProtNLM"/>
    </source>
</evidence>
<dbReference type="Gene3D" id="2.40.70.10">
    <property type="entry name" value="Acid Proteases"/>
    <property type="match status" value="1"/>
</dbReference>
<reference evidence="2 3" key="1">
    <citation type="journal article" date="2019" name="Genome Biol. Evol.">
        <title>Insights into the evolution of the New World diploid cottons (Gossypium, subgenus Houzingenia) based on genome sequencing.</title>
        <authorList>
            <person name="Grover C.E."/>
            <person name="Arick M.A. 2nd"/>
            <person name="Thrash A."/>
            <person name="Conover J.L."/>
            <person name="Sanders W.S."/>
            <person name="Peterson D.G."/>
            <person name="Frelichowski J.E."/>
            <person name="Scheffler J.A."/>
            <person name="Scheffler B.E."/>
            <person name="Wendel J.F."/>
        </authorList>
    </citation>
    <scope>NUCLEOTIDE SEQUENCE [LARGE SCALE GENOMIC DNA]</scope>
    <source>
        <strain evidence="2">5</strain>
        <tissue evidence="2">Leaf</tissue>
    </source>
</reference>
<dbReference type="CDD" id="cd00303">
    <property type="entry name" value="retropepsin_like"/>
    <property type="match status" value="1"/>
</dbReference>
<evidence type="ECO:0000313" key="3">
    <source>
        <dbReference type="Proteomes" id="UP000593579"/>
    </source>
</evidence>
<dbReference type="PANTHER" id="PTHR12917:SF18">
    <property type="entry name" value="DNA DAMAGE-INDUCIBLE PROTEIN 1-LIKE"/>
    <property type="match status" value="1"/>
</dbReference>
<gene>
    <name evidence="2" type="ORF">Gogos_019521</name>
</gene>